<proteinExistence type="inferred from homology"/>
<comment type="subcellular location">
    <subcellularLocation>
        <location evidence="1">Secreted</location>
    </subcellularLocation>
</comment>
<dbReference type="Pfam" id="PF05938">
    <property type="entry name" value="Self-incomp_S1"/>
    <property type="match status" value="1"/>
</dbReference>
<feature type="signal peptide" evidence="6">
    <location>
        <begin position="1"/>
        <end position="20"/>
    </location>
</feature>
<dbReference type="KEGG" id="eus:EUTSA_v10002725mg"/>
<keyword evidence="5 6" id="KW-0732">Signal</keyword>
<feature type="chain" id="PRO_5036483406" evidence="6">
    <location>
        <begin position="21"/>
        <end position="129"/>
    </location>
</feature>
<gene>
    <name evidence="7" type="ORF">EUTSA_v10002725mg</name>
</gene>
<dbReference type="GO" id="GO:0060320">
    <property type="term" value="P:rejection of self pollen"/>
    <property type="evidence" value="ECO:0007669"/>
    <property type="project" value="UniProtKB-KW"/>
</dbReference>
<keyword evidence="8" id="KW-1185">Reference proteome</keyword>
<dbReference type="GO" id="GO:0005576">
    <property type="term" value="C:extracellular region"/>
    <property type="evidence" value="ECO:0007669"/>
    <property type="project" value="UniProtKB-SubCell"/>
</dbReference>
<evidence type="ECO:0000313" key="7">
    <source>
        <dbReference type="EMBL" id="ESQ37440.1"/>
    </source>
</evidence>
<evidence type="ECO:0000256" key="4">
    <source>
        <dbReference type="ARBA" id="ARBA00022525"/>
    </source>
</evidence>
<evidence type="ECO:0000256" key="3">
    <source>
        <dbReference type="ARBA" id="ARBA00022471"/>
    </source>
</evidence>
<dbReference type="Gramene" id="ESQ37440">
    <property type="protein sequence ID" value="ESQ37440"/>
    <property type="gene ID" value="EUTSA_v10002725mg"/>
</dbReference>
<dbReference type="EMBL" id="KI517609">
    <property type="protein sequence ID" value="ESQ37440.1"/>
    <property type="molecule type" value="Genomic_DNA"/>
</dbReference>
<evidence type="ECO:0000256" key="6">
    <source>
        <dbReference type="SAM" id="SignalP"/>
    </source>
</evidence>
<comment type="similarity">
    <text evidence="2">Belongs to the plant self-incompatibility (S1) protein family.</text>
</comment>
<dbReference type="OMA" id="ILNIHCH"/>
<sequence length="129" mass="15250">MNYFIVFMLVIVMCFELKQACPSNTVIFSNGLTPHRILNIHCHVGKNYNTMMDLKFGENKNFTFIEKQKRYTRMIIKCLFRDGSRSKNVQVYRGAKGPRCYQTRVWVARSDGIYFMKNNIRPLAHALDW</sequence>
<evidence type="ECO:0000256" key="1">
    <source>
        <dbReference type="ARBA" id="ARBA00004613"/>
    </source>
</evidence>
<reference evidence="7 8" key="1">
    <citation type="journal article" date="2013" name="Front. Plant Sci.">
        <title>The Reference Genome of the Halophytic Plant Eutrema salsugineum.</title>
        <authorList>
            <person name="Yang R."/>
            <person name="Jarvis D.E."/>
            <person name="Chen H."/>
            <person name="Beilstein M.A."/>
            <person name="Grimwood J."/>
            <person name="Jenkins J."/>
            <person name="Shu S."/>
            <person name="Prochnik S."/>
            <person name="Xin M."/>
            <person name="Ma C."/>
            <person name="Schmutz J."/>
            <person name="Wing R.A."/>
            <person name="Mitchell-Olds T."/>
            <person name="Schumaker K.S."/>
            <person name="Wang X."/>
        </authorList>
    </citation>
    <scope>NUCLEOTIDE SEQUENCE [LARGE SCALE GENOMIC DNA]</scope>
</reference>
<evidence type="ECO:0000256" key="5">
    <source>
        <dbReference type="ARBA" id="ARBA00022729"/>
    </source>
</evidence>
<accession>V4KHX1</accession>
<keyword evidence="4" id="KW-0964">Secreted</keyword>
<organism evidence="7 8">
    <name type="scientific">Eutrema salsugineum</name>
    <name type="common">Saltwater cress</name>
    <name type="synonym">Sisymbrium salsugineum</name>
    <dbReference type="NCBI Taxonomy" id="72664"/>
    <lineage>
        <taxon>Eukaryota</taxon>
        <taxon>Viridiplantae</taxon>
        <taxon>Streptophyta</taxon>
        <taxon>Embryophyta</taxon>
        <taxon>Tracheophyta</taxon>
        <taxon>Spermatophyta</taxon>
        <taxon>Magnoliopsida</taxon>
        <taxon>eudicotyledons</taxon>
        <taxon>Gunneridae</taxon>
        <taxon>Pentapetalae</taxon>
        <taxon>rosids</taxon>
        <taxon>malvids</taxon>
        <taxon>Brassicales</taxon>
        <taxon>Brassicaceae</taxon>
        <taxon>Eutremeae</taxon>
        <taxon>Eutrema</taxon>
    </lineage>
</organism>
<evidence type="ECO:0000256" key="2">
    <source>
        <dbReference type="ARBA" id="ARBA00005581"/>
    </source>
</evidence>
<evidence type="ECO:0000313" key="8">
    <source>
        <dbReference type="Proteomes" id="UP000030689"/>
    </source>
</evidence>
<dbReference type="InterPro" id="IPR010264">
    <property type="entry name" value="Self-incomp_S1"/>
</dbReference>
<dbReference type="AlphaFoldDB" id="V4KHX1"/>
<keyword evidence="3" id="KW-0713">Self-incompatibility</keyword>
<name>V4KHX1_EUTSA</name>
<dbReference type="Proteomes" id="UP000030689">
    <property type="component" value="Unassembled WGS sequence"/>
</dbReference>
<protein>
    <submittedName>
        <fullName evidence="7">Uncharacterized protein</fullName>
    </submittedName>
</protein>